<evidence type="ECO:0000313" key="3">
    <source>
        <dbReference type="Proteomes" id="UP000267049"/>
    </source>
</evidence>
<evidence type="ECO:0000256" key="1">
    <source>
        <dbReference type="SAM" id="SignalP"/>
    </source>
</evidence>
<comment type="caution">
    <text evidence="2">The sequence shown here is derived from an EMBL/GenBank/DDBJ whole genome shotgun (WGS) entry which is preliminary data.</text>
</comment>
<gene>
    <name evidence="2" type="ORF">EER27_00845</name>
</gene>
<reference evidence="2 3" key="1">
    <citation type="submission" date="2018-11" db="EMBL/GenBank/DDBJ databases">
        <title>Lysobacter cryohumiis sp. nov., isolated from soil in the Tianshan Mountains, Xinjiang, China.</title>
        <authorList>
            <person name="Luo Y."/>
            <person name="Sheng H."/>
        </authorList>
    </citation>
    <scope>NUCLEOTIDE SEQUENCE [LARGE SCALE GENOMIC DNA]</scope>
    <source>
        <strain evidence="2 3">ZS60</strain>
    </source>
</reference>
<dbReference type="EMBL" id="RIBS01000001">
    <property type="protein sequence ID" value="RNF86015.1"/>
    <property type="molecule type" value="Genomic_DNA"/>
</dbReference>
<feature type="signal peptide" evidence="1">
    <location>
        <begin position="1"/>
        <end position="20"/>
    </location>
</feature>
<sequence length="344" mass="37710">MKYRSPHAMALCLAFAPMLAAGAPVGASALASDAPSSAAASTTAAPAGETVAKMPFLGGFLRESRIVYPLEIDGWTAIGEHLYDDQQYGVSVRYADGKREDRWIDVFFYPAGVLDEEDFGEAARNEVEILRLSARPGGYDSVELGELQRLALPVRERNRSSEAKPGDVYYSLDMEHRREGRTMSSAMVLLLDRLYFVKGRFSVDVGKGSRRHARERLERFMVELRAATSIASTGDCWMPLPIEQLPPDAPAPADAAMASESGGVRSYLVRDRVVSTVVDDPQAELLMMAGMTMRNRIFPGCEPAEGLNPLVPEGKREIRLEYRALEAVEPGSVRPLRTRKAGLG</sequence>
<protein>
    <submittedName>
        <fullName evidence="2">Uncharacterized protein</fullName>
    </submittedName>
</protein>
<feature type="chain" id="PRO_5018097454" evidence="1">
    <location>
        <begin position="21"/>
        <end position="344"/>
    </location>
</feature>
<name>A0A3M8SZ84_9GAMM</name>
<keyword evidence="3" id="KW-1185">Reference proteome</keyword>
<dbReference type="RefSeq" id="WP_148040883.1">
    <property type="nucleotide sequence ID" value="NZ_RIBS01000001.1"/>
</dbReference>
<organism evidence="2 3">
    <name type="scientific">Montanilutibacter psychrotolerans</name>
    <dbReference type="NCBI Taxonomy" id="1327343"/>
    <lineage>
        <taxon>Bacteria</taxon>
        <taxon>Pseudomonadati</taxon>
        <taxon>Pseudomonadota</taxon>
        <taxon>Gammaproteobacteria</taxon>
        <taxon>Lysobacterales</taxon>
        <taxon>Lysobacteraceae</taxon>
        <taxon>Montanilutibacter</taxon>
    </lineage>
</organism>
<dbReference type="AlphaFoldDB" id="A0A3M8SZ84"/>
<evidence type="ECO:0000313" key="2">
    <source>
        <dbReference type="EMBL" id="RNF86015.1"/>
    </source>
</evidence>
<dbReference type="Proteomes" id="UP000267049">
    <property type="component" value="Unassembled WGS sequence"/>
</dbReference>
<keyword evidence="1" id="KW-0732">Signal</keyword>
<accession>A0A3M8SZ84</accession>
<proteinExistence type="predicted"/>
<dbReference type="OrthoDB" id="6058885at2"/>